<dbReference type="AlphaFoldDB" id="A0AAE0G0J1"/>
<dbReference type="FunFam" id="3.40.50.300:FF:000091">
    <property type="entry name" value="Probable GTP-binding protein 1"/>
    <property type="match status" value="1"/>
</dbReference>
<dbReference type="EMBL" id="LGRX02010950">
    <property type="protein sequence ID" value="KAK3269437.1"/>
    <property type="molecule type" value="Genomic_DNA"/>
</dbReference>
<dbReference type="GO" id="GO:0005525">
    <property type="term" value="F:GTP binding"/>
    <property type="evidence" value="ECO:0007669"/>
    <property type="project" value="UniProtKB-KW"/>
</dbReference>
<evidence type="ECO:0000256" key="1">
    <source>
        <dbReference type="ARBA" id="ARBA00003982"/>
    </source>
</evidence>
<comment type="function">
    <text evidence="1">This protein promotes the GTP-dependent binding of aminoacyl-tRNA to the A-site of ribosomes during protein biosynthesis.</text>
</comment>
<keyword evidence="4" id="KW-0342">GTP-binding</keyword>
<dbReference type="InterPro" id="IPR009001">
    <property type="entry name" value="Transl_elong_EF1A/Init_IF2_C"/>
</dbReference>
<dbReference type="Gene3D" id="2.40.30.10">
    <property type="entry name" value="Translation factors"/>
    <property type="match status" value="2"/>
</dbReference>
<dbReference type="SUPFAM" id="SSF52540">
    <property type="entry name" value="P-loop containing nucleoside triphosphate hydrolases"/>
    <property type="match status" value="1"/>
</dbReference>
<gene>
    <name evidence="6" type="ORF">CYMTET_22120</name>
</gene>
<reference evidence="6 7" key="1">
    <citation type="journal article" date="2015" name="Genome Biol. Evol.">
        <title>Comparative Genomics of a Bacterivorous Green Alga Reveals Evolutionary Causalities and Consequences of Phago-Mixotrophic Mode of Nutrition.</title>
        <authorList>
            <person name="Burns J.A."/>
            <person name="Paasch A."/>
            <person name="Narechania A."/>
            <person name="Kim E."/>
        </authorList>
    </citation>
    <scope>NUCLEOTIDE SEQUENCE [LARGE SCALE GENOMIC DNA]</scope>
    <source>
        <strain evidence="6 7">PLY_AMNH</strain>
    </source>
</reference>
<keyword evidence="3" id="KW-0547">Nucleotide-binding</keyword>
<dbReference type="SUPFAM" id="SSF50465">
    <property type="entry name" value="EF-Tu/eEF-1alpha/eIF2-gamma C-terminal domain"/>
    <property type="match status" value="1"/>
</dbReference>
<dbReference type="CDD" id="cd03708">
    <property type="entry name" value="GTPBP_III"/>
    <property type="match status" value="1"/>
</dbReference>
<evidence type="ECO:0000313" key="6">
    <source>
        <dbReference type="EMBL" id="KAK3269437.1"/>
    </source>
</evidence>
<dbReference type="InterPro" id="IPR000795">
    <property type="entry name" value="T_Tr_GTP-bd_dom"/>
</dbReference>
<dbReference type="Gene3D" id="3.40.50.300">
    <property type="entry name" value="P-loop containing nucleotide triphosphate hydrolases"/>
    <property type="match status" value="1"/>
</dbReference>
<dbReference type="GO" id="GO:0003924">
    <property type="term" value="F:GTPase activity"/>
    <property type="evidence" value="ECO:0007669"/>
    <property type="project" value="InterPro"/>
</dbReference>
<comment type="similarity">
    <text evidence="2">Belongs to the TRAFAC class translation factor GTPase superfamily. Classic translation factor GTPase family. EF-Tu/EF-1A subfamily.</text>
</comment>
<dbReference type="PROSITE" id="PS51722">
    <property type="entry name" value="G_TR_2"/>
    <property type="match status" value="1"/>
</dbReference>
<dbReference type="InterPro" id="IPR009000">
    <property type="entry name" value="Transl_B-barrel_sf"/>
</dbReference>
<dbReference type="CDD" id="cd04165">
    <property type="entry name" value="GTPBP1_like"/>
    <property type="match status" value="1"/>
</dbReference>
<sequence>MATTVQDIMTSPNFEEHFSEKANGTAECVKYKVPVKGLVKGAPQPDASSGMKPLSHEADVPTNIDLDDFSNMLSLPPEDDTGCHEYKRKLVSPTPERFQELVSQMKYRLVEGQGEALYEIGVEDDGEVRGLSPEDLQKSLTTLSNMAKELKAVATTITERRGTLGTAATVLIRQLPYDAGHLEIRIATVGNVDSGKSTLLGVLTKGVLDNGRGAARLNVFRHKHEVDSGRTSSISQQVLGFSSSGEIVNYAPGNEFHNRSMGDIVADSSKVLAFFDLAGHERYLKTTLFGLTGHVPDYTMLAVDSNRGGVIGMTREHLGIALALKVPVFVVVTKIDICSEHVLEQTTTALFKLLKRPGVKKLPFVIRTPEDVMTCVHSISSGSIVPIFLASCVSGASMDLVRLFLNHVPARKEWAMSYQDPARLHIDDSFTVQGVGTVVTGTLLAGTLSAGGQMLLGPDNLGQFKEVQVKSVRNKRVVVKSSHAGQTVAVALKSKHPRDTLKRRDVRKGMVLVDRSLNPAATFFFEAEVLILVHPTTMRVGYTPVIHSVTVRQAARIENIEEQDVLRTGDRAKVTFQFLYRPEFLTVGSHLVFREGRTKGIGTITNILSELRPRKPTRSSQDV</sequence>
<evidence type="ECO:0000313" key="7">
    <source>
        <dbReference type="Proteomes" id="UP001190700"/>
    </source>
</evidence>
<dbReference type="Pfam" id="PF00009">
    <property type="entry name" value="GTP_EFTU"/>
    <property type="match status" value="1"/>
</dbReference>
<name>A0AAE0G0J1_9CHLO</name>
<comment type="caution">
    <text evidence="6">The sequence shown here is derived from an EMBL/GenBank/DDBJ whole genome shotgun (WGS) entry which is preliminary data.</text>
</comment>
<dbReference type="InterPro" id="IPR050055">
    <property type="entry name" value="EF-Tu_GTPase"/>
</dbReference>
<dbReference type="GO" id="GO:0003746">
    <property type="term" value="F:translation elongation factor activity"/>
    <property type="evidence" value="ECO:0007669"/>
    <property type="project" value="TreeGrafter"/>
</dbReference>
<dbReference type="PANTHER" id="PTHR43721">
    <property type="entry name" value="ELONGATION FACTOR TU-RELATED"/>
    <property type="match status" value="1"/>
</dbReference>
<dbReference type="InterPro" id="IPR027417">
    <property type="entry name" value="P-loop_NTPase"/>
</dbReference>
<evidence type="ECO:0000256" key="3">
    <source>
        <dbReference type="ARBA" id="ARBA00022741"/>
    </source>
</evidence>
<feature type="domain" description="Tr-type G" evidence="5">
    <location>
        <begin position="181"/>
        <end position="417"/>
    </location>
</feature>
<evidence type="ECO:0000259" key="5">
    <source>
        <dbReference type="PROSITE" id="PS51722"/>
    </source>
</evidence>
<protein>
    <recommendedName>
        <fullName evidence="5">Tr-type G domain-containing protein</fullName>
    </recommendedName>
</protein>
<dbReference type="PANTHER" id="PTHR43721:SF9">
    <property type="entry name" value="GTP-BINDING PROTEIN 1"/>
    <property type="match status" value="1"/>
</dbReference>
<dbReference type="SUPFAM" id="SSF50447">
    <property type="entry name" value="Translation proteins"/>
    <property type="match status" value="1"/>
</dbReference>
<accession>A0AAE0G0J1</accession>
<dbReference type="Proteomes" id="UP001190700">
    <property type="component" value="Unassembled WGS sequence"/>
</dbReference>
<organism evidence="6 7">
    <name type="scientific">Cymbomonas tetramitiformis</name>
    <dbReference type="NCBI Taxonomy" id="36881"/>
    <lineage>
        <taxon>Eukaryota</taxon>
        <taxon>Viridiplantae</taxon>
        <taxon>Chlorophyta</taxon>
        <taxon>Pyramimonadophyceae</taxon>
        <taxon>Pyramimonadales</taxon>
        <taxon>Pyramimonadaceae</taxon>
        <taxon>Cymbomonas</taxon>
    </lineage>
</organism>
<keyword evidence="7" id="KW-1185">Reference proteome</keyword>
<evidence type="ECO:0000256" key="4">
    <source>
        <dbReference type="ARBA" id="ARBA00023134"/>
    </source>
</evidence>
<dbReference type="InterPro" id="IPR035531">
    <property type="entry name" value="GTPBP1-like"/>
</dbReference>
<dbReference type="CDD" id="cd03694">
    <property type="entry name" value="GTPBP_II"/>
    <property type="match status" value="1"/>
</dbReference>
<evidence type="ECO:0000256" key="2">
    <source>
        <dbReference type="ARBA" id="ARBA00007249"/>
    </source>
</evidence>
<proteinExistence type="inferred from homology"/>